<reference evidence="2" key="1">
    <citation type="journal article" date="2021" name="Genome Biol. Evol.">
        <title>The assembled and annotated genome of the fairy-ring fungus Marasmius oreades.</title>
        <authorList>
            <person name="Hiltunen M."/>
            <person name="Ament-Velasquez S.L."/>
            <person name="Johannesson H."/>
        </authorList>
    </citation>
    <scope>NUCLEOTIDE SEQUENCE</scope>
    <source>
        <strain evidence="2">03SP1</strain>
    </source>
</reference>
<accession>A0A9P7UXG2</accession>
<dbReference type="KEGG" id="more:E1B28_003902"/>
<dbReference type="Proteomes" id="UP001049176">
    <property type="component" value="Chromosome 2"/>
</dbReference>
<dbReference type="EMBL" id="CM032182">
    <property type="protein sequence ID" value="KAG7096469.1"/>
    <property type="molecule type" value="Genomic_DNA"/>
</dbReference>
<keyword evidence="3" id="KW-1185">Reference proteome</keyword>
<evidence type="ECO:0000313" key="2">
    <source>
        <dbReference type="EMBL" id="KAG7096469.1"/>
    </source>
</evidence>
<dbReference type="OrthoDB" id="3011417at2759"/>
<comment type="caution">
    <text evidence="2">The sequence shown here is derived from an EMBL/GenBank/DDBJ whole genome shotgun (WGS) entry which is preliminary data.</text>
</comment>
<dbReference type="RefSeq" id="XP_043012939.1">
    <property type="nucleotide sequence ID" value="XM_043148344.1"/>
</dbReference>
<organism evidence="2 3">
    <name type="scientific">Marasmius oreades</name>
    <name type="common">fairy-ring Marasmius</name>
    <dbReference type="NCBI Taxonomy" id="181124"/>
    <lineage>
        <taxon>Eukaryota</taxon>
        <taxon>Fungi</taxon>
        <taxon>Dikarya</taxon>
        <taxon>Basidiomycota</taxon>
        <taxon>Agaricomycotina</taxon>
        <taxon>Agaricomycetes</taxon>
        <taxon>Agaricomycetidae</taxon>
        <taxon>Agaricales</taxon>
        <taxon>Marasmiineae</taxon>
        <taxon>Marasmiaceae</taxon>
        <taxon>Marasmius</taxon>
    </lineage>
</organism>
<name>A0A9P7UXG2_9AGAR</name>
<feature type="region of interest" description="Disordered" evidence="1">
    <location>
        <begin position="1"/>
        <end position="30"/>
    </location>
</feature>
<evidence type="ECO:0000256" key="1">
    <source>
        <dbReference type="SAM" id="MobiDB-lite"/>
    </source>
</evidence>
<protein>
    <submittedName>
        <fullName evidence="2">Uncharacterized protein</fullName>
    </submittedName>
</protein>
<evidence type="ECO:0000313" key="3">
    <source>
        <dbReference type="Proteomes" id="UP001049176"/>
    </source>
</evidence>
<dbReference type="GeneID" id="66072978"/>
<dbReference type="AlphaFoldDB" id="A0A9P7UXG2"/>
<gene>
    <name evidence="2" type="ORF">E1B28_003902</name>
</gene>
<proteinExistence type="predicted"/>
<sequence length="132" mass="14512">MPPSGVVHSLANPSPVLRLGQPQSGVRTKNQRDFGLFDGKSKWVQATLEGKPWWAYPTSGMNQLLEGNPLVVDDAGVLKETPVSNASHALMRQVFVESALQKNQLGLFTNMDVVAFFVRLEGRPDVPLEQVE</sequence>